<dbReference type="InterPro" id="IPR021236">
    <property type="entry name" value="Uncharacterised_YfdX"/>
</dbReference>
<name>A0AA96JR24_9BACT</name>
<dbReference type="KEGG" id="nall:PP769_10190"/>
<dbReference type="AlphaFoldDB" id="A0AA96JR24"/>
<feature type="compositionally biased region" description="Basic and acidic residues" evidence="2">
    <location>
        <begin position="247"/>
        <end position="266"/>
    </location>
</feature>
<protein>
    <submittedName>
        <fullName evidence="3">YfdX family protein</fullName>
    </submittedName>
</protein>
<reference evidence="3 4" key="1">
    <citation type="submission" date="2023-01" db="EMBL/GenBank/DDBJ databases">
        <title>Cultivation and genomic characterization of new, ubiquitous marine nitrite-oxidizing bacteria from the Nitrospirales.</title>
        <authorList>
            <person name="Mueller A.J."/>
            <person name="Daebeler A."/>
            <person name="Herbold C.W."/>
            <person name="Kirkegaard R.H."/>
            <person name="Daims H."/>
        </authorList>
    </citation>
    <scope>NUCLEOTIDE SEQUENCE [LARGE SCALE GENOMIC DNA]</scope>
    <source>
        <strain evidence="3 4">VA</strain>
    </source>
</reference>
<keyword evidence="4" id="KW-1185">Reference proteome</keyword>
<dbReference type="RefSeq" id="WP_312639938.1">
    <property type="nucleotide sequence ID" value="NZ_CP116967.1"/>
</dbReference>
<evidence type="ECO:0000313" key="4">
    <source>
        <dbReference type="Proteomes" id="UP001302719"/>
    </source>
</evidence>
<keyword evidence="1" id="KW-0175">Coiled coil</keyword>
<evidence type="ECO:0000256" key="2">
    <source>
        <dbReference type="SAM" id="MobiDB-lite"/>
    </source>
</evidence>
<gene>
    <name evidence="3" type="ORF">PP769_10190</name>
</gene>
<evidence type="ECO:0000313" key="3">
    <source>
        <dbReference type="EMBL" id="WNM56355.1"/>
    </source>
</evidence>
<dbReference type="Proteomes" id="UP001302719">
    <property type="component" value="Chromosome"/>
</dbReference>
<proteinExistence type="predicted"/>
<sequence length="334" mass="36599">MSLHQAIKSLIMGTLVLGVSLGQHLWANETTKKQIANGSTKHEEVASAVQSEVESTGKEEVKKKRKALVKEALNALAETKKALKALEDGNTKDALAALAEVTGQLEIVISRDPHLAFVPVDVEVTTIDIYADLDSIKKAKDQAEDFLQNGEVQQARVLLSGLASELVMTTVSLPLATYPGAIKAVAPLIDQGKIEEAKAALQAVLETLVVTNERVVPLPILRAEAFIKKADDLAKQIETPALIKANSGDERDEAKNSENGKSQKEQVLEQLQNARRQLKMAEALGYGLEEDRYKEFHESIEEIEVKVHGEESPQGIFASLKRSVSQFKRFLFEE</sequence>
<feature type="coiled-coil region" evidence="1">
    <location>
        <begin position="58"/>
        <end position="89"/>
    </location>
</feature>
<feature type="region of interest" description="Disordered" evidence="2">
    <location>
        <begin position="244"/>
        <end position="266"/>
    </location>
</feature>
<dbReference type="EMBL" id="CP116967">
    <property type="protein sequence ID" value="WNM56355.1"/>
    <property type="molecule type" value="Genomic_DNA"/>
</dbReference>
<dbReference type="Pfam" id="PF10938">
    <property type="entry name" value="YfdX"/>
    <property type="match status" value="1"/>
</dbReference>
<organism evidence="3 4">
    <name type="scientific">Candidatus Nitrospira allomarina</name>
    <dbReference type="NCBI Taxonomy" id="3020900"/>
    <lineage>
        <taxon>Bacteria</taxon>
        <taxon>Pseudomonadati</taxon>
        <taxon>Nitrospirota</taxon>
        <taxon>Nitrospiria</taxon>
        <taxon>Nitrospirales</taxon>
        <taxon>Nitrospiraceae</taxon>
        <taxon>Nitrospira</taxon>
    </lineage>
</organism>
<evidence type="ECO:0000256" key="1">
    <source>
        <dbReference type="SAM" id="Coils"/>
    </source>
</evidence>
<accession>A0AA96JR24</accession>